<comment type="caution">
    <text evidence="2">The sequence shown here is derived from an EMBL/GenBank/DDBJ whole genome shotgun (WGS) entry which is preliminary data.</text>
</comment>
<dbReference type="AlphaFoldDB" id="G4TLZ8"/>
<evidence type="ECO:0000256" key="1">
    <source>
        <dbReference type="SAM" id="MobiDB-lite"/>
    </source>
</evidence>
<proteinExistence type="predicted"/>
<dbReference type="InParanoid" id="G4TLZ8"/>
<dbReference type="EMBL" id="CAFZ01000159">
    <property type="protein sequence ID" value="CCA72341.1"/>
    <property type="molecule type" value="Genomic_DNA"/>
</dbReference>
<protein>
    <submittedName>
        <fullName evidence="2">Uncharacterized protein</fullName>
    </submittedName>
</protein>
<evidence type="ECO:0000313" key="2">
    <source>
        <dbReference type="EMBL" id="CCA72341.1"/>
    </source>
</evidence>
<reference evidence="2 3" key="1">
    <citation type="journal article" date="2011" name="PLoS Pathog.">
        <title>Endophytic Life Strategies Decoded by Genome and Transcriptome Analyses of the Mutualistic Root Symbiont Piriformospora indica.</title>
        <authorList>
            <person name="Zuccaro A."/>
            <person name="Lahrmann U."/>
            <person name="Guldener U."/>
            <person name="Langen G."/>
            <person name="Pfiffi S."/>
            <person name="Biedenkopf D."/>
            <person name="Wong P."/>
            <person name="Samans B."/>
            <person name="Grimm C."/>
            <person name="Basiewicz M."/>
            <person name="Murat C."/>
            <person name="Martin F."/>
            <person name="Kogel K.H."/>
        </authorList>
    </citation>
    <scope>NUCLEOTIDE SEQUENCE [LARGE SCALE GENOMIC DNA]</scope>
    <source>
        <strain evidence="2 3">DSM 11827</strain>
    </source>
</reference>
<gene>
    <name evidence="2" type="ORF">PIIN_06275</name>
</gene>
<sequence>MYVYGLEGYIAESQNVLMQHSIKVPQPKRAATSEGVTKETRDDMLTRMSETIDNLQTTISQKEAVNQRSEESSDEH</sequence>
<dbReference type="Proteomes" id="UP000007148">
    <property type="component" value="Unassembled WGS sequence"/>
</dbReference>
<keyword evidence="3" id="KW-1185">Reference proteome</keyword>
<name>G4TLZ8_SERID</name>
<feature type="region of interest" description="Disordered" evidence="1">
    <location>
        <begin position="52"/>
        <end position="76"/>
    </location>
</feature>
<organism evidence="2 3">
    <name type="scientific">Serendipita indica (strain DSM 11827)</name>
    <name type="common">Root endophyte fungus</name>
    <name type="synonym">Piriformospora indica</name>
    <dbReference type="NCBI Taxonomy" id="1109443"/>
    <lineage>
        <taxon>Eukaryota</taxon>
        <taxon>Fungi</taxon>
        <taxon>Dikarya</taxon>
        <taxon>Basidiomycota</taxon>
        <taxon>Agaricomycotina</taxon>
        <taxon>Agaricomycetes</taxon>
        <taxon>Sebacinales</taxon>
        <taxon>Serendipitaceae</taxon>
        <taxon>Serendipita</taxon>
    </lineage>
</organism>
<feature type="compositionally biased region" description="Polar residues" evidence="1">
    <location>
        <begin position="52"/>
        <end position="67"/>
    </location>
</feature>
<dbReference type="OrthoDB" id="10653635at2759"/>
<accession>G4TLZ8</accession>
<dbReference type="HOGENOM" id="CLU_2655397_0_0_1"/>
<evidence type="ECO:0000313" key="3">
    <source>
        <dbReference type="Proteomes" id="UP000007148"/>
    </source>
</evidence>